<reference evidence="2 3" key="1">
    <citation type="submission" date="2024-04" db="EMBL/GenBank/DDBJ databases">
        <title>Tritrichomonas musculus Genome.</title>
        <authorList>
            <person name="Alves-Ferreira E."/>
            <person name="Grigg M."/>
            <person name="Lorenzi H."/>
            <person name="Galac M."/>
        </authorList>
    </citation>
    <scope>NUCLEOTIDE SEQUENCE [LARGE SCALE GENOMIC DNA]</scope>
    <source>
        <strain evidence="2 3">EAF2021</strain>
    </source>
</reference>
<evidence type="ECO:0000313" key="2">
    <source>
        <dbReference type="EMBL" id="KAK8878190.1"/>
    </source>
</evidence>
<dbReference type="Gene3D" id="3.40.30.10">
    <property type="entry name" value="Glutaredoxin"/>
    <property type="match status" value="1"/>
</dbReference>
<dbReference type="PANTHER" id="PTHR45184:SF1">
    <property type="entry name" value="DNAJ PROTEIN ERDJ3A"/>
    <property type="match status" value="1"/>
</dbReference>
<dbReference type="InterPro" id="IPR052842">
    <property type="entry name" value="ER_Co-chaperone"/>
</dbReference>
<dbReference type="InterPro" id="IPR013766">
    <property type="entry name" value="Thioredoxin_domain"/>
</dbReference>
<accession>A0ABR2JKB2</accession>
<dbReference type="InterPro" id="IPR036249">
    <property type="entry name" value="Thioredoxin-like_sf"/>
</dbReference>
<dbReference type="CDD" id="cd02961">
    <property type="entry name" value="PDI_a_family"/>
    <property type="match status" value="1"/>
</dbReference>
<gene>
    <name evidence="2" type="ORF">M9Y10_004955</name>
</gene>
<evidence type="ECO:0000313" key="3">
    <source>
        <dbReference type="Proteomes" id="UP001470230"/>
    </source>
</evidence>
<keyword evidence="3" id="KW-1185">Reference proteome</keyword>
<organism evidence="2 3">
    <name type="scientific">Tritrichomonas musculus</name>
    <dbReference type="NCBI Taxonomy" id="1915356"/>
    <lineage>
        <taxon>Eukaryota</taxon>
        <taxon>Metamonada</taxon>
        <taxon>Parabasalia</taxon>
        <taxon>Tritrichomonadida</taxon>
        <taxon>Tritrichomonadidae</taxon>
        <taxon>Tritrichomonas</taxon>
    </lineage>
</organism>
<dbReference type="SUPFAM" id="SSF52833">
    <property type="entry name" value="Thioredoxin-like"/>
    <property type="match status" value="2"/>
</dbReference>
<dbReference type="EMBL" id="JAPFFF010000011">
    <property type="protein sequence ID" value="KAK8878190.1"/>
    <property type="molecule type" value="Genomic_DNA"/>
</dbReference>
<proteinExistence type="predicted"/>
<name>A0ABR2JKB2_9EUKA</name>
<dbReference type="Pfam" id="PF00085">
    <property type="entry name" value="Thioredoxin"/>
    <property type="match status" value="1"/>
</dbReference>
<sequence length="224" mass="25868">MLLFILFTEHIFSRSIFQLDEKTFQQSVIKGDKTVPWFIMFGSENCPACIQAAPEFEQASERTRGYVRFGYADTKYTPNIATQLKIWSIPAFFLFTNNNTEIFTGQRTSTGFLSFISDTLGDGLEEADESWVDQTDNRVILFTKRFKAPVFFSAVHYAFRNKGITFGMTRDSETIELFENPPIPSIWFLKNGEKTHYKDKLDYFSIIEAISKHFGIEFDDGLDL</sequence>
<comment type="caution">
    <text evidence="2">The sequence shown here is derived from an EMBL/GenBank/DDBJ whole genome shotgun (WGS) entry which is preliminary data.</text>
</comment>
<feature type="domain" description="Thioredoxin" evidence="1">
    <location>
        <begin position="17"/>
        <end position="117"/>
    </location>
</feature>
<protein>
    <recommendedName>
        <fullName evidence="1">Thioredoxin domain-containing protein</fullName>
    </recommendedName>
</protein>
<evidence type="ECO:0000259" key="1">
    <source>
        <dbReference type="Pfam" id="PF00085"/>
    </source>
</evidence>
<dbReference type="Proteomes" id="UP001470230">
    <property type="component" value="Unassembled WGS sequence"/>
</dbReference>
<dbReference type="PANTHER" id="PTHR45184">
    <property type="entry name" value="DNAJ PROTEIN ERDJ3A"/>
    <property type="match status" value="1"/>
</dbReference>